<dbReference type="EMBL" id="QAOI01000023">
    <property type="protein sequence ID" value="PTQ76107.1"/>
    <property type="molecule type" value="Genomic_DNA"/>
</dbReference>
<sequence>MRLKECEVGLNILALLRTGTSSSLNPKKNQEASQDLSAIIVHGALRKDYF</sequence>
<evidence type="ECO:0000313" key="1">
    <source>
        <dbReference type="EMBL" id="PTQ76107.1"/>
    </source>
</evidence>
<comment type="caution">
    <text evidence="1">The sequence shown here is derived from an EMBL/GenBank/DDBJ whole genome shotgun (WGS) entry which is preliminary data.</text>
</comment>
<protein>
    <submittedName>
        <fullName evidence="1">Uncharacterized protein</fullName>
    </submittedName>
</protein>
<reference evidence="1 2" key="1">
    <citation type="submission" date="2018-04" db="EMBL/GenBank/DDBJ databases">
        <title>Active sludge and wastewater microbial communities from Klosterneuburg, Austria.</title>
        <authorList>
            <person name="Wagner M."/>
        </authorList>
    </citation>
    <scope>NUCLEOTIDE SEQUENCE [LARGE SCALE GENOMIC DNA]</scope>
    <source>
        <strain evidence="1 2">Nm49</strain>
    </source>
</reference>
<accession>A0A2T5HX18</accession>
<proteinExistence type="predicted"/>
<organism evidence="1 2">
    <name type="scientific">Nitrosomonas oligotropha</name>
    <dbReference type="NCBI Taxonomy" id="42354"/>
    <lineage>
        <taxon>Bacteria</taxon>
        <taxon>Pseudomonadati</taxon>
        <taxon>Pseudomonadota</taxon>
        <taxon>Betaproteobacteria</taxon>
        <taxon>Nitrosomonadales</taxon>
        <taxon>Nitrosomonadaceae</taxon>
        <taxon>Nitrosomonas</taxon>
    </lineage>
</organism>
<evidence type="ECO:0000313" key="2">
    <source>
        <dbReference type="Proteomes" id="UP000244128"/>
    </source>
</evidence>
<name>A0A2T5HX18_9PROT</name>
<dbReference type="AlphaFoldDB" id="A0A2T5HX18"/>
<gene>
    <name evidence="1" type="ORF">C8R26_12337</name>
</gene>
<dbReference type="Proteomes" id="UP000244128">
    <property type="component" value="Unassembled WGS sequence"/>
</dbReference>